<dbReference type="Proteomes" id="UP000789759">
    <property type="component" value="Unassembled WGS sequence"/>
</dbReference>
<evidence type="ECO:0000313" key="2">
    <source>
        <dbReference type="Proteomes" id="UP000789759"/>
    </source>
</evidence>
<accession>A0A9N9DY38</accession>
<evidence type="ECO:0000313" key="1">
    <source>
        <dbReference type="EMBL" id="CAG8653411.1"/>
    </source>
</evidence>
<comment type="caution">
    <text evidence="1">The sequence shown here is derived from an EMBL/GenBank/DDBJ whole genome shotgun (WGS) entry which is preliminary data.</text>
</comment>
<name>A0A9N9DY38_9GLOM</name>
<organism evidence="1 2">
    <name type="scientific">Cetraspora pellucida</name>
    <dbReference type="NCBI Taxonomy" id="1433469"/>
    <lineage>
        <taxon>Eukaryota</taxon>
        <taxon>Fungi</taxon>
        <taxon>Fungi incertae sedis</taxon>
        <taxon>Mucoromycota</taxon>
        <taxon>Glomeromycotina</taxon>
        <taxon>Glomeromycetes</taxon>
        <taxon>Diversisporales</taxon>
        <taxon>Gigasporaceae</taxon>
        <taxon>Cetraspora</taxon>
    </lineage>
</organism>
<gene>
    <name evidence="1" type="ORF">CPELLU_LOCUS9449</name>
</gene>
<sequence length="56" mass="6706">TLSNFWINQKTAQITININEQLRQLKNLILNNFEDNLEDNFITNDLFEVDSNIFYI</sequence>
<protein>
    <submittedName>
        <fullName evidence="1">20921_t:CDS:1</fullName>
    </submittedName>
</protein>
<feature type="non-terminal residue" evidence="1">
    <location>
        <position position="56"/>
    </location>
</feature>
<proteinExistence type="predicted"/>
<dbReference type="AlphaFoldDB" id="A0A9N9DY38"/>
<reference evidence="1" key="1">
    <citation type="submission" date="2021-06" db="EMBL/GenBank/DDBJ databases">
        <authorList>
            <person name="Kallberg Y."/>
            <person name="Tangrot J."/>
            <person name="Rosling A."/>
        </authorList>
    </citation>
    <scope>NUCLEOTIDE SEQUENCE</scope>
    <source>
        <strain evidence="1">FL966</strain>
    </source>
</reference>
<dbReference type="EMBL" id="CAJVQA010007217">
    <property type="protein sequence ID" value="CAG8653411.1"/>
    <property type="molecule type" value="Genomic_DNA"/>
</dbReference>
<keyword evidence="2" id="KW-1185">Reference proteome</keyword>